<dbReference type="Gene3D" id="3.40.50.2000">
    <property type="entry name" value="Glycogen Phosphorylase B"/>
    <property type="match status" value="2"/>
</dbReference>
<dbReference type="STRING" id="401053.AciPR4_0778"/>
<evidence type="ECO:0000259" key="2">
    <source>
        <dbReference type="Pfam" id="PF13439"/>
    </source>
</evidence>
<dbReference type="Proteomes" id="UP000006844">
    <property type="component" value="Chromosome"/>
</dbReference>
<dbReference type="HOGENOM" id="CLU_009583_0_4_0"/>
<dbReference type="Pfam" id="PF13439">
    <property type="entry name" value="Glyco_transf_4"/>
    <property type="match status" value="1"/>
</dbReference>
<dbReference type="CDD" id="cd03801">
    <property type="entry name" value="GT4_PimA-like"/>
    <property type="match status" value="1"/>
</dbReference>
<dbReference type="eggNOG" id="COG0438">
    <property type="taxonomic scope" value="Bacteria"/>
</dbReference>
<sequence>MATSKRKRVLFLAALAANRIGGIESYAAELARQLDRKGWDMTICYLTEPKGAVREFLLEPGNVTLDVMPAQEGLGLKNTLEYIKLVLRYRPDVLLYTLGGPVRLWPLLGSLLGVGRRIYYDQTSRSAARYNYRADSKVQMLMKPLTESICATVFVKACSDREQIVPAGKSRVIYSAVDNHRDLGDAAAFRKKYAIPVDRRIVLQTSWLVPEKGIDVALRAAKRVLAERQDLQFVFCGDGAGRDEYAAMANELGIADHVTWCGQVQDLSASGAWRAAAIQIQCSQWHEAFCLSVAEGMSAGLPVVAARIGGLPELVEDGLNGFGFEPQDDGALAAGILKLAGDEALRKRMGAAGRDRALQNHDLPKNVAAWVDVLVV</sequence>
<protein>
    <submittedName>
        <fullName evidence="3">Glycosyl transferase group 1</fullName>
    </submittedName>
</protein>
<dbReference type="KEGG" id="tsa:AciPR4_0778"/>
<keyword evidence="3" id="KW-0808">Transferase</keyword>
<dbReference type="SUPFAM" id="SSF53756">
    <property type="entry name" value="UDP-Glycosyltransferase/glycogen phosphorylase"/>
    <property type="match status" value="1"/>
</dbReference>
<dbReference type="EMBL" id="CP002467">
    <property type="protein sequence ID" value="ADV81611.1"/>
    <property type="molecule type" value="Genomic_DNA"/>
</dbReference>
<feature type="domain" description="Glycosyl transferase family 1" evidence="1">
    <location>
        <begin position="188"/>
        <end position="355"/>
    </location>
</feature>
<organism evidence="3 4">
    <name type="scientific">Terriglobus saanensis (strain ATCC BAA-1853 / DSM 23119 / SP1PR4)</name>
    <dbReference type="NCBI Taxonomy" id="401053"/>
    <lineage>
        <taxon>Bacteria</taxon>
        <taxon>Pseudomonadati</taxon>
        <taxon>Acidobacteriota</taxon>
        <taxon>Terriglobia</taxon>
        <taxon>Terriglobales</taxon>
        <taxon>Acidobacteriaceae</taxon>
        <taxon>Terriglobus</taxon>
    </lineage>
</organism>
<evidence type="ECO:0000259" key="1">
    <source>
        <dbReference type="Pfam" id="PF00534"/>
    </source>
</evidence>
<accession>E8V6E6</accession>
<dbReference type="PANTHER" id="PTHR12526">
    <property type="entry name" value="GLYCOSYLTRANSFERASE"/>
    <property type="match status" value="1"/>
</dbReference>
<evidence type="ECO:0000313" key="4">
    <source>
        <dbReference type="Proteomes" id="UP000006844"/>
    </source>
</evidence>
<dbReference type="OrthoDB" id="9810929at2"/>
<dbReference type="Pfam" id="PF00534">
    <property type="entry name" value="Glycos_transf_1"/>
    <property type="match status" value="1"/>
</dbReference>
<name>E8V6E6_TERSS</name>
<dbReference type="RefSeq" id="WP_013567344.1">
    <property type="nucleotide sequence ID" value="NC_014963.1"/>
</dbReference>
<dbReference type="AlphaFoldDB" id="E8V6E6"/>
<feature type="domain" description="Glycosyltransferase subfamily 4-like N-terminal" evidence="2">
    <location>
        <begin position="20"/>
        <end position="179"/>
    </location>
</feature>
<gene>
    <name evidence="3" type="ordered locus">AciPR4_0778</name>
</gene>
<keyword evidence="4" id="KW-1185">Reference proteome</keyword>
<dbReference type="GO" id="GO:0016757">
    <property type="term" value="F:glycosyltransferase activity"/>
    <property type="evidence" value="ECO:0007669"/>
    <property type="project" value="InterPro"/>
</dbReference>
<evidence type="ECO:0000313" key="3">
    <source>
        <dbReference type="EMBL" id="ADV81611.1"/>
    </source>
</evidence>
<dbReference type="InterPro" id="IPR028098">
    <property type="entry name" value="Glyco_trans_4-like_N"/>
</dbReference>
<reference evidence="3 4" key="1">
    <citation type="journal article" date="2012" name="Stand. Genomic Sci.">
        <title>Complete genome sequence of Terriglobus saanensis type strain SP1PR4(T), an Acidobacteria from tundra soil.</title>
        <authorList>
            <person name="Rawat S.R."/>
            <person name="Mannisto M.K."/>
            <person name="Starovoytov V."/>
            <person name="Goodwin L."/>
            <person name="Nolan M."/>
            <person name="Hauser L."/>
            <person name="Land M."/>
            <person name="Davenport K.W."/>
            <person name="Woyke T."/>
            <person name="Haggblom M.M."/>
        </authorList>
    </citation>
    <scope>NUCLEOTIDE SEQUENCE</scope>
    <source>
        <strain evidence="4">ATCC BAA-1853 / DSM 23119 / SP1PR4</strain>
    </source>
</reference>
<dbReference type="InterPro" id="IPR001296">
    <property type="entry name" value="Glyco_trans_1"/>
</dbReference>
<proteinExistence type="predicted"/>